<dbReference type="EMBL" id="JACHKF010000001">
    <property type="protein sequence ID" value="MBB6568034.1"/>
    <property type="molecule type" value="Genomic_DNA"/>
</dbReference>
<gene>
    <name evidence="3" type="ORF">HNR71_003671</name>
    <name evidence="4" type="ORF">HPO96_03845</name>
</gene>
<dbReference type="EMBL" id="JABJRC010000001">
    <property type="protein sequence ID" value="NOL39372.1"/>
    <property type="molecule type" value="Genomic_DNA"/>
</dbReference>
<dbReference type="RefSeq" id="WP_171671030.1">
    <property type="nucleotide sequence ID" value="NZ_BAAAGT010000003.1"/>
</dbReference>
<name>A0A7Y4KWL9_9ACTN</name>
<dbReference type="InterPro" id="IPR050272">
    <property type="entry name" value="Isochorismatase-like_hydrls"/>
</dbReference>
<dbReference type="Gene3D" id="3.40.50.850">
    <property type="entry name" value="Isochorismatase-like"/>
    <property type="match status" value="1"/>
</dbReference>
<evidence type="ECO:0000313" key="3">
    <source>
        <dbReference type="EMBL" id="MBB6568034.1"/>
    </source>
</evidence>
<evidence type="ECO:0000313" key="6">
    <source>
        <dbReference type="Proteomes" id="UP000553957"/>
    </source>
</evidence>
<dbReference type="Proteomes" id="UP000534306">
    <property type="component" value="Unassembled WGS sequence"/>
</dbReference>
<evidence type="ECO:0000313" key="4">
    <source>
        <dbReference type="EMBL" id="NOL39372.1"/>
    </source>
</evidence>
<evidence type="ECO:0000259" key="2">
    <source>
        <dbReference type="Pfam" id="PF00857"/>
    </source>
</evidence>
<dbReference type="AlphaFoldDB" id="A0A7Y4KWL9"/>
<dbReference type="InterPro" id="IPR036380">
    <property type="entry name" value="Isochorismatase-like_sf"/>
</dbReference>
<feature type="domain" description="Isochorismatase-like" evidence="2">
    <location>
        <begin position="12"/>
        <end position="149"/>
    </location>
</feature>
<accession>A0A7Y4KWL9</accession>
<comment type="caution">
    <text evidence="4">The sequence shown here is derived from an EMBL/GenBank/DDBJ whole genome shotgun (WGS) entry which is preliminary data.</text>
</comment>
<dbReference type="PANTHER" id="PTHR43540:SF1">
    <property type="entry name" value="ISOCHORISMATASE HYDROLASE"/>
    <property type="match status" value="1"/>
</dbReference>
<proteinExistence type="predicted"/>
<evidence type="ECO:0000313" key="5">
    <source>
        <dbReference type="Proteomes" id="UP000534306"/>
    </source>
</evidence>
<dbReference type="SUPFAM" id="SSF52499">
    <property type="entry name" value="Isochorismatase-like hydrolases"/>
    <property type="match status" value="1"/>
</dbReference>
<sequence length="191" mass="19898">MADHPPLDPVDALIVVDVQTAFVSGPDAVPGAAVLLDRITELLAKARSAGAVVVHLQNDGPPGADDEPGTPGWKLYLPTKPGPREHILRKPHDDGFDSTDLGPILVAAAVRSVAICGLMSEMCVQATARTALDRGYHVVLPYDAHATYNIPAIPNATPAIPAHLVSRVAAYSLGDTPNTTTPTTSITFTGS</sequence>
<dbReference type="Pfam" id="PF00857">
    <property type="entry name" value="Isochorismatase"/>
    <property type="match status" value="1"/>
</dbReference>
<organism evidence="4 5">
    <name type="scientific">Kribbella sandramycini</name>
    <dbReference type="NCBI Taxonomy" id="60450"/>
    <lineage>
        <taxon>Bacteria</taxon>
        <taxon>Bacillati</taxon>
        <taxon>Actinomycetota</taxon>
        <taxon>Actinomycetes</taxon>
        <taxon>Propionibacteriales</taxon>
        <taxon>Kribbellaceae</taxon>
        <taxon>Kribbella</taxon>
    </lineage>
</organism>
<protein>
    <submittedName>
        <fullName evidence="4">Isochorismatase family protein</fullName>
    </submittedName>
    <submittedName>
        <fullName evidence="3">Nicotinamidase-related amidase</fullName>
    </submittedName>
</protein>
<dbReference type="Proteomes" id="UP000553957">
    <property type="component" value="Unassembled WGS sequence"/>
</dbReference>
<reference evidence="3 6" key="2">
    <citation type="submission" date="2020-08" db="EMBL/GenBank/DDBJ databases">
        <title>Sequencing the genomes of 1000 actinobacteria strains.</title>
        <authorList>
            <person name="Klenk H.-P."/>
        </authorList>
    </citation>
    <scope>NUCLEOTIDE SEQUENCE [LARGE SCALE GENOMIC DNA]</scope>
    <source>
        <strain evidence="3 6">DSM 15626</strain>
    </source>
</reference>
<keyword evidence="5" id="KW-1185">Reference proteome</keyword>
<dbReference type="GO" id="GO:0016787">
    <property type="term" value="F:hydrolase activity"/>
    <property type="evidence" value="ECO:0007669"/>
    <property type="project" value="UniProtKB-KW"/>
</dbReference>
<dbReference type="InterPro" id="IPR000868">
    <property type="entry name" value="Isochorismatase-like_dom"/>
</dbReference>
<reference evidence="4 5" key="1">
    <citation type="submission" date="2020-05" db="EMBL/GenBank/DDBJ databases">
        <title>Genome sequence of Kribbella sandramycini ATCC 39419.</title>
        <authorList>
            <person name="Maclea K.S."/>
            <person name="Fair J.L."/>
        </authorList>
    </citation>
    <scope>NUCLEOTIDE SEQUENCE [LARGE SCALE GENOMIC DNA]</scope>
    <source>
        <strain evidence="4 5">ATCC 39419</strain>
    </source>
</reference>
<evidence type="ECO:0000256" key="1">
    <source>
        <dbReference type="ARBA" id="ARBA00022801"/>
    </source>
</evidence>
<keyword evidence="1" id="KW-0378">Hydrolase</keyword>
<dbReference type="PANTHER" id="PTHR43540">
    <property type="entry name" value="PEROXYUREIDOACRYLATE/UREIDOACRYLATE AMIDOHYDROLASE-RELATED"/>
    <property type="match status" value="1"/>
</dbReference>